<evidence type="ECO:0000256" key="5">
    <source>
        <dbReference type="ARBA" id="ARBA00023288"/>
    </source>
</evidence>
<keyword evidence="4" id="KW-0564">Palmitate</keyword>
<dbReference type="PANTHER" id="PTHR30429:SF3">
    <property type="entry name" value="LIPOPROTEIN"/>
    <property type="match status" value="1"/>
</dbReference>
<gene>
    <name evidence="9" type="ORF">GSM42_14305</name>
</gene>
<evidence type="ECO:0000313" key="9">
    <source>
        <dbReference type="EMBL" id="MXQ54866.1"/>
    </source>
</evidence>
<dbReference type="NCBIfam" id="TIGR00363">
    <property type="entry name" value="MetQ/NlpA family lipoprotein"/>
    <property type="match status" value="1"/>
</dbReference>
<dbReference type="Proteomes" id="UP000430692">
    <property type="component" value="Unassembled WGS sequence"/>
</dbReference>
<dbReference type="RefSeq" id="WP_160802221.1">
    <property type="nucleotide sequence ID" value="NZ_WUUL01000010.1"/>
</dbReference>
<comment type="subcellular location">
    <subcellularLocation>
        <location evidence="1">Membrane</location>
        <topology evidence="1">Lipid-anchor</topology>
    </subcellularLocation>
</comment>
<name>A0A6I4VYL6_9BACL</name>
<dbReference type="GO" id="GO:0016020">
    <property type="term" value="C:membrane"/>
    <property type="evidence" value="ECO:0007669"/>
    <property type="project" value="UniProtKB-SubCell"/>
</dbReference>
<evidence type="ECO:0000256" key="8">
    <source>
        <dbReference type="SAM" id="SignalP"/>
    </source>
</evidence>
<keyword evidence="2 8" id="KW-0732">Signal</keyword>
<organism evidence="9 10">
    <name type="scientific">Shimazuella alba</name>
    <dbReference type="NCBI Taxonomy" id="2690964"/>
    <lineage>
        <taxon>Bacteria</taxon>
        <taxon>Bacillati</taxon>
        <taxon>Bacillota</taxon>
        <taxon>Bacilli</taxon>
        <taxon>Bacillales</taxon>
        <taxon>Thermoactinomycetaceae</taxon>
        <taxon>Shimazuella</taxon>
    </lineage>
</organism>
<keyword evidence="5 6" id="KW-0449">Lipoprotein</keyword>
<reference evidence="9 10" key="1">
    <citation type="submission" date="2019-12" db="EMBL/GenBank/DDBJ databases">
        <title>Whole-genome analyses of novel actinobacteria.</title>
        <authorList>
            <person name="Sahin N."/>
            <person name="Saygin H."/>
        </authorList>
    </citation>
    <scope>NUCLEOTIDE SEQUENCE [LARGE SCALE GENOMIC DNA]</scope>
    <source>
        <strain evidence="9 10">KC615</strain>
    </source>
</reference>
<dbReference type="PIRSF" id="PIRSF002854">
    <property type="entry name" value="MetQ"/>
    <property type="match status" value="1"/>
</dbReference>
<evidence type="ECO:0000256" key="3">
    <source>
        <dbReference type="ARBA" id="ARBA00023136"/>
    </source>
</evidence>
<feature type="signal peptide" evidence="8">
    <location>
        <begin position="1"/>
        <end position="19"/>
    </location>
</feature>
<accession>A0A6I4VYL6</accession>
<keyword evidence="10" id="KW-1185">Reference proteome</keyword>
<evidence type="ECO:0000256" key="6">
    <source>
        <dbReference type="PIRNR" id="PIRNR002854"/>
    </source>
</evidence>
<dbReference type="Gene3D" id="3.40.190.10">
    <property type="entry name" value="Periplasmic binding protein-like II"/>
    <property type="match status" value="2"/>
</dbReference>
<sequence length="273" mass="29500">MRKLSSIFLSILLIIGVLAGCSNQSDQTIKVGISSSDTKVWEFIKQQAKKEGLDIQIVTFNDYVQPNLALSDGSLDANAFQTVSYFNEFKKQRNLDLTAIGSTVLAPMGVYSKKYKDITQIPNGATITIPNEASNGGRALLLLEKAGLLKLKEGFNGKGLTEVIKSNPKNLKIVTVAAPQTPRSMDDAAAAVINNGIAVSAGLSPVKDPIFSEDKTAKPYINIIATQTKNKDNANLKKLVKIYQSPEVAEYIKKVYNGGVIPTIVPVSEIENL</sequence>
<dbReference type="PANTHER" id="PTHR30429">
    <property type="entry name" value="D-METHIONINE-BINDING LIPOPROTEIN METQ"/>
    <property type="match status" value="1"/>
</dbReference>
<protein>
    <recommendedName>
        <fullName evidence="6">Lipoprotein</fullName>
    </recommendedName>
</protein>
<evidence type="ECO:0000256" key="2">
    <source>
        <dbReference type="ARBA" id="ARBA00022729"/>
    </source>
</evidence>
<proteinExistence type="inferred from homology"/>
<comment type="similarity">
    <text evidence="6">Belongs to the nlpA lipoprotein family.</text>
</comment>
<comment type="caution">
    <text evidence="9">The sequence shown here is derived from an EMBL/GenBank/DDBJ whole genome shotgun (WGS) entry which is preliminary data.</text>
</comment>
<dbReference type="PROSITE" id="PS51257">
    <property type="entry name" value="PROKAR_LIPOPROTEIN"/>
    <property type="match status" value="1"/>
</dbReference>
<feature type="chain" id="PRO_5039679939" description="Lipoprotein" evidence="8">
    <location>
        <begin position="20"/>
        <end position="273"/>
    </location>
</feature>
<feature type="lipid moiety-binding region" description="S-diacylglycerol cysteine" evidence="7">
    <location>
        <position position="21"/>
    </location>
</feature>
<evidence type="ECO:0000313" key="10">
    <source>
        <dbReference type="Proteomes" id="UP000430692"/>
    </source>
</evidence>
<dbReference type="SUPFAM" id="SSF53850">
    <property type="entry name" value="Periplasmic binding protein-like II"/>
    <property type="match status" value="1"/>
</dbReference>
<evidence type="ECO:0000256" key="7">
    <source>
        <dbReference type="PIRSR" id="PIRSR002854-1"/>
    </source>
</evidence>
<evidence type="ECO:0000256" key="4">
    <source>
        <dbReference type="ARBA" id="ARBA00023139"/>
    </source>
</evidence>
<dbReference type="Pfam" id="PF03180">
    <property type="entry name" value="Lipoprotein_9"/>
    <property type="match status" value="1"/>
</dbReference>
<dbReference type="InterPro" id="IPR004872">
    <property type="entry name" value="Lipoprotein_NlpA"/>
</dbReference>
<evidence type="ECO:0000256" key="1">
    <source>
        <dbReference type="ARBA" id="ARBA00004635"/>
    </source>
</evidence>
<dbReference type="AlphaFoldDB" id="A0A6I4VYL6"/>
<keyword evidence="3" id="KW-0472">Membrane</keyword>
<dbReference type="EMBL" id="WUUL01000010">
    <property type="protein sequence ID" value="MXQ54866.1"/>
    <property type="molecule type" value="Genomic_DNA"/>
</dbReference>